<evidence type="ECO:0008006" key="3">
    <source>
        <dbReference type="Google" id="ProtNLM"/>
    </source>
</evidence>
<dbReference type="AlphaFoldDB" id="A0A668UI84"/>
<proteinExistence type="predicted"/>
<organism evidence="1 2">
    <name type="scientific">Oreochromis aureus</name>
    <name type="common">Israeli tilapia</name>
    <name type="synonym">Chromis aureus</name>
    <dbReference type="NCBI Taxonomy" id="47969"/>
    <lineage>
        <taxon>Eukaryota</taxon>
        <taxon>Metazoa</taxon>
        <taxon>Chordata</taxon>
        <taxon>Craniata</taxon>
        <taxon>Vertebrata</taxon>
        <taxon>Euteleostomi</taxon>
        <taxon>Actinopterygii</taxon>
        <taxon>Neopterygii</taxon>
        <taxon>Teleostei</taxon>
        <taxon>Neoteleostei</taxon>
        <taxon>Acanthomorphata</taxon>
        <taxon>Ovalentaria</taxon>
        <taxon>Cichlomorphae</taxon>
        <taxon>Cichliformes</taxon>
        <taxon>Cichlidae</taxon>
        <taxon>African cichlids</taxon>
        <taxon>Pseudocrenilabrinae</taxon>
        <taxon>Oreochromini</taxon>
        <taxon>Oreochromis</taxon>
    </lineage>
</organism>
<evidence type="ECO:0000313" key="2">
    <source>
        <dbReference type="Proteomes" id="UP000472276"/>
    </source>
</evidence>
<dbReference type="Proteomes" id="UP000472276">
    <property type="component" value="Unassembled WGS sequence"/>
</dbReference>
<dbReference type="Ensembl" id="ENSOABT00000039182.2">
    <property type="protein sequence ID" value="ENSOABP00000038137.2"/>
    <property type="gene ID" value="ENSOABG00000017422.2"/>
</dbReference>
<reference evidence="1" key="2">
    <citation type="submission" date="2025-09" db="UniProtKB">
        <authorList>
            <consortium name="Ensembl"/>
        </authorList>
    </citation>
    <scope>IDENTIFICATION</scope>
</reference>
<accession>A0A668UI84</accession>
<reference evidence="1" key="1">
    <citation type="submission" date="2025-08" db="UniProtKB">
        <authorList>
            <consortium name="Ensembl"/>
        </authorList>
    </citation>
    <scope>IDENTIFICATION</scope>
</reference>
<keyword evidence="2" id="KW-1185">Reference proteome</keyword>
<dbReference type="PANTHER" id="PTHR33198:SF20">
    <property type="entry name" value="RETROTRANSPOSON GAG DOMAIN-CONTAINING PROTEIN"/>
    <property type="match status" value="1"/>
</dbReference>
<dbReference type="OMA" id="GAMENEM"/>
<sequence length="217" mass="24430">MALLSLQPLAVFLDCPGEPKIPFAASKKLFDNYLLAIGGNDFATERKRALLIHCLGTEGQRIYSALPLTTDDYKGSVKALETYFHPKVNVVAERYRFRQRAQSVGESTDHYVAALRELVTQCKFGAMENEMLRDQLVEETNNALIRERLLMEEDLTLDRALEIARRTEAAIADAKAIAVGETKPVATVQIQKMRKPKYKAAKKIKKNSSDVLPLWFS</sequence>
<name>A0A668UI84_OREAU</name>
<dbReference type="PANTHER" id="PTHR33198">
    <property type="entry name" value="ANK_REP_REGION DOMAIN-CONTAINING PROTEIN-RELATED"/>
    <property type="match status" value="1"/>
</dbReference>
<protein>
    <recommendedName>
        <fullName evidence="3">Retrotransposon gag domain-containing protein</fullName>
    </recommendedName>
</protein>
<evidence type="ECO:0000313" key="1">
    <source>
        <dbReference type="Ensembl" id="ENSOABP00000038137.2"/>
    </source>
</evidence>